<dbReference type="eggNOG" id="COG0515">
    <property type="taxonomic scope" value="Bacteria"/>
</dbReference>
<proteinExistence type="predicted"/>
<dbReference type="AlphaFoldDB" id="I4D3V7"/>
<evidence type="ECO:0000256" key="2">
    <source>
        <dbReference type="ARBA" id="ARBA00022840"/>
    </source>
</evidence>
<sequence>MNFIEFLGSLKDPQLCKEYKNKLKNKYTAYLESERLERQQFIYEKDISDEGFLDRYSDNWNYEWFFVGNDIETFYTNLGLDFGHLASTKKVLWNGEFEYCYKDYTIHDMWSQLEKSENDERFCFGIYEFSKILRNNEKQDILRNGLQILLDEMLIFKTEELVPSEKVLSQYLEQNNGFICMFGHIRIDIKNDRLGQGGNGIVYAGKLGSSDIAVKFLINYTSKKLERFKAEYININMVKSNLVNTVDYIHYEVLKVGSLEIPFIIMKKYDGCLKKFKNGITELKWEDVKRIYFSLCKALKTLEENKIIHRDLKPENILIDESSEFIISDFGIAHFESDESPIKNITKKGDRLANFEFAAPEQVGGKEISFATDIYAFGQILYWFVFGEVNRGTGGNNLERLFENEREAIILNQIVYKCLANNPLDRFQNIEEIEDCYTSLYNKERNVDVYEDMHKFSDIVRSVLPECYRHAYCFENKTDISNLIKKLSENKFNRPLEYNTGSANNQIKSFYEIENGNFILETREIIVNRIWGLFEDSCYNDILILEIENPKLYLLDGEEYSAVAIINNELTVPYNKIASGYFRFPNGAVESIVNMDIEERFIYDETEKYIVIGTYHQCSIIPENDGYIDDLQKYPNLNEQIILQLKKNISKNKTYEVKLGL</sequence>
<dbReference type="Proteomes" id="UP000002892">
    <property type="component" value="Chromosome"/>
</dbReference>
<keyword evidence="2 3" id="KW-0067">ATP-binding</keyword>
<evidence type="ECO:0000313" key="6">
    <source>
        <dbReference type="Proteomes" id="UP000002892"/>
    </source>
</evidence>
<dbReference type="KEGG" id="dai:Desaci_1465"/>
<keyword evidence="1 3" id="KW-0547">Nucleotide-binding</keyword>
<dbReference type="Gene3D" id="1.10.510.10">
    <property type="entry name" value="Transferase(Phosphotransferase) domain 1"/>
    <property type="match status" value="1"/>
</dbReference>
<dbReference type="EMBL" id="CP003639">
    <property type="protein sequence ID" value="AFM40481.1"/>
    <property type="molecule type" value="Genomic_DNA"/>
</dbReference>
<dbReference type="CDD" id="cd14014">
    <property type="entry name" value="STKc_PknB_like"/>
    <property type="match status" value="1"/>
</dbReference>
<evidence type="ECO:0000313" key="5">
    <source>
        <dbReference type="EMBL" id="AFM40481.1"/>
    </source>
</evidence>
<dbReference type="InterPro" id="IPR017441">
    <property type="entry name" value="Protein_kinase_ATP_BS"/>
</dbReference>
<feature type="binding site" evidence="3">
    <location>
        <position position="215"/>
    </location>
    <ligand>
        <name>ATP</name>
        <dbReference type="ChEBI" id="CHEBI:30616"/>
    </ligand>
</feature>
<accession>I4D3V7</accession>
<evidence type="ECO:0000259" key="4">
    <source>
        <dbReference type="PROSITE" id="PS50011"/>
    </source>
</evidence>
<reference evidence="5 6" key="1">
    <citation type="journal article" date="2012" name="J. Bacteriol.">
        <title>Complete genome sequences of Desulfosporosinus orientis DSM765T, Desulfosporosinus youngiae DSM17734T, Desulfosporosinus meridiei DSM13257T, and Desulfosporosinus acidiphilus DSM22704T.</title>
        <authorList>
            <person name="Pester M."/>
            <person name="Brambilla E."/>
            <person name="Alazard D."/>
            <person name="Rattei T."/>
            <person name="Weinmaier T."/>
            <person name="Han J."/>
            <person name="Lucas S."/>
            <person name="Lapidus A."/>
            <person name="Cheng J.F."/>
            <person name="Goodwin L."/>
            <person name="Pitluck S."/>
            <person name="Peters L."/>
            <person name="Ovchinnikova G."/>
            <person name="Teshima H."/>
            <person name="Detter J.C."/>
            <person name="Han C.S."/>
            <person name="Tapia R."/>
            <person name="Land M.L."/>
            <person name="Hauser L."/>
            <person name="Kyrpides N.C."/>
            <person name="Ivanova N.N."/>
            <person name="Pagani I."/>
            <person name="Huntmann M."/>
            <person name="Wei C.L."/>
            <person name="Davenport K.W."/>
            <person name="Daligault H."/>
            <person name="Chain P.S."/>
            <person name="Chen A."/>
            <person name="Mavromatis K."/>
            <person name="Markowitz V."/>
            <person name="Szeto E."/>
            <person name="Mikhailova N."/>
            <person name="Pati A."/>
            <person name="Wagner M."/>
            <person name="Woyke T."/>
            <person name="Ollivier B."/>
            <person name="Klenk H.P."/>
            <person name="Spring S."/>
            <person name="Loy A."/>
        </authorList>
    </citation>
    <scope>NUCLEOTIDE SEQUENCE [LARGE SCALE GENOMIC DNA]</scope>
    <source>
        <strain evidence="6">DSM 22704 / JCM 16185 / SJ4</strain>
    </source>
</reference>
<name>I4D3V7_DESAJ</name>
<dbReference type="GO" id="GO:0005524">
    <property type="term" value="F:ATP binding"/>
    <property type="evidence" value="ECO:0007669"/>
    <property type="project" value="UniProtKB-UniRule"/>
</dbReference>
<evidence type="ECO:0000256" key="1">
    <source>
        <dbReference type="ARBA" id="ARBA00022741"/>
    </source>
</evidence>
<dbReference type="SUPFAM" id="SSF56112">
    <property type="entry name" value="Protein kinase-like (PK-like)"/>
    <property type="match status" value="1"/>
</dbReference>
<dbReference type="RefSeq" id="WP_014826488.1">
    <property type="nucleotide sequence ID" value="NC_018068.1"/>
</dbReference>
<protein>
    <submittedName>
        <fullName evidence="5">Serine/threonine protein kinase</fullName>
    </submittedName>
</protein>
<dbReference type="InterPro" id="IPR000719">
    <property type="entry name" value="Prot_kinase_dom"/>
</dbReference>
<dbReference type="HOGENOM" id="CLU_027193_0_0_9"/>
<keyword evidence="5" id="KW-0808">Transferase</keyword>
<dbReference type="PANTHER" id="PTHR27006:SF606">
    <property type="entry name" value="INTERLEUKIN-1 RECEPTOR-ASSOCIATED KINASE 4"/>
    <property type="match status" value="1"/>
</dbReference>
<dbReference type="InterPro" id="IPR011009">
    <property type="entry name" value="Kinase-like_dom_sf"/>
</dbReference>
<keyword evidence="5" id="KW-0418">Kinase</keyword>
<dbReference type="PROSITE" id="PS00108">
    <property type="entry name" value="PROTEIN_KINASE_ST"/>
    <property type="match status" value="1"/>
</dbReference>
<dbReference type="PANTHER" id="PTHR27006">
    <property type="entry name" value="PROMASTIGOTE SURFACE ANTIGEN PROTEIN PSA"/>
    <property type="match status" value="1"/>
</dbReference>
<dbReference type="GO" id="GO:0004674">
    <property type="term" value="F:protein serine/threonine kinase activity"/>
    <property type="evidence" value="ECO:0007669"/>
    <property type="project" value="UniProtKB-KW"/>
</dbReference>
<gene>
    <name evidence="5" type="ordered locus">Desaci_1465</name>
</gene>
<dbReference type="OrthoDB" id="9788659at2"/>
<dbReference type="InterPro" id="IPR008271">
    <property type="entry name" value="Ser/Thr_kinase_AS"/>
</dbReference>
<evidence type="ECO:0000256" key="3">
    <source>
        <dbReference type="PROSITE-ProRule" id="PRU10141"/>
    </source>
</evidence>
<dbReference type="PROSITE" id="PS50011">
    <property type="entry name" value="PROTEIN_KINASE_DOM"/>
    <property type="match status" value="1"/>
</dbReference>
<dbReference type="SMART" id="SM00220">
    <property type="entry name" value="S_TKc"/>
    <property type="match status" value="1"/>
</dbReference>
<dbReference type="PROSITE" id="PS00107">
    <property type="entry name" value="PROTEIN_KINASE_ATP"/>
    <property type="match status" value="1"/>
</dbReference>
<feature type="domain" description="Protein kinase" evidence="4">
    <location>
        <begin position="188"/>
        <end position="440"/>
    </location>
</feature>
<organism evidence="5 6">
    <name type="scientific">Desulfosporosinus acidiphilus (strain DSM 22704 / JCM 16185 / SJ4)</name>
    <dbReference type="NCBI Taxonomy" id="646529"/>
    <lineage>
        <taxon>Bacteria</taxon>
        <taxon>Bacillati</taxon>
        <taxon>Bacillota</taxon>
        <taxon>Clostridia</taxon>
        <taxon>Eubacteriales</taxon>
        <taxon>Desulfitobacteriaceae</taxon>
        <taxon>Desulfosporosinus</taxon>
    </lineage>
</organism>
<keyword evidence="6" id="KW-1185">Reference proteome</keyword>
<keyword evidence="5" id="KW-0723">Serine/threonine-protein kinase</keyword>
<dbReference type="STRING" id="646529.Desaci_1465"/>
<dbReference type="Pfam" id="PF00069">
    <property type="entry name" value="Pkinase"/>
    <property type="match status" value="1"/>
</dbReference>